<keyword evidence="1 4" id="KW-0808">Transferase</keyword>
<feature type="domain" description="Rhodanese" evidence="3">
    <location>
        <begin position="154"/>
        <end position="267"/>
    </location>
</feature>
<dbReference type="InterPro" id="IPR036873">
    <property type="entry name" value="Rhodanese-like_dom_sf"/>
</dbReference>
<reference evidence="4 5" key="1">
    <citation type="submission" date="2018-10" db="EMBL/GenBank/DDBJ databases">
        <title>Kocuria tytonicola, new bacteria from the preen glands of American barn owls (Tyto furcata).</title>
        <authorList>
            <person name="Braun M.S."/>
            <person name="Wang E."/>
            <person name="Zimmermann S."/>
            <person name="Boutin S."/>
            <person name="Wagner H."/>
            <person name="Wink M."/>
        </authorList>
    </citation>
    <scope>NUCLEOTIDE SEQUENCE [LARGE SCALE GENOMIC DNA]</scope>
    <source>
        <strain evidence="4 5">473</strain>
    </source>
</reference>
<dbReference type="GO" id="GO:0004792">
    <property type="term" value="F:thiosulfate-cyanide sulfurtransferase activity"/>
    <property type="evidence" value="ECO:0007669"/>
    <property type="project" value="InterPro"/>
</dbReference>
<accession>A0A3L9L6J1</accession>
<evidence type="ECO:0000256" key="2">
    <source>
        <dbReference type="ARBA" id="ARBA00022737"/>
    </source>
</evidence>
<evidence type="ECO:0000259" key="3">
    <source>
        <dbReference type="PROSITE" id="PS50206"/>
    </source>
</evidence>
<dbReference type="Gene3D" id="3.40.250.10">
    <property type="entry name" value="Rhodanese-like domain"/>
    <property type="match status" value="2"/>
</dbReference>
<keyword evidence="2" id="KW-0677">Repeat</keyword>
<dbReference type="InterPro" id="IPR001307">
    <property type="entry name" value="Thiosulphate_STrfase_CS"/>
</dbReference>
<dbReference type="PANTHER" id="PTHR11364:SF27">
    <property type="entry name" value="SULFURTRANSFERASE"/>
    <property type="match status" value="1"/>
</dbReference>
<keyword evidence="5" id="KW-1185">Reference proteome</keyword>
<dbReference type="CDD" id="cd01448">
    <property type="entry name" value="TST_Repeat_1"/>
    <property type="match status" value="1"/>
</dbReference>
<name>A0A3L9L6J1_9MICC</name>
<evidence type="ECO:0000313" key="5">
    <source>
        <dbReference type="Proteomes" id="UP000277871"/>
    </source>
</evidence>
<evidence type="ECO:0000256" key="1">
    <source>
        <dbReference type="ARBA" id="ARBA00022679"/>
    </source>
</evidence>
<dbReference type="Proteomes" id="UP000277871">
    <property type="component" value="Unassembled WGS sequence"/>
</dbReference>
<dbReference type="PANTHER" id="PTHR11364">
    <property type="entry name" value="THIOSULFATE SULFERTANSFERASE"/>
    <property type="match status" value="1"/>
</dbReference>
<dbReference type="PROSITE" id="PS00380">
    <property type="entry name" value="RHODANESE_1"/>
    <property type="match status" value="1"/>
</dbReference>
<dbReference type="PROSITE" id="PS50206">
    <property type="entry name" value="RHODANESE_3"/>
    <property type="match status" value="2"/>
</dbReference>
<dbReference type="AlphaFoldDB" id="A0A3L9L6J1"/>
<sequence>MDPFVTAQWLAEHRDEVVLADARMYLDGRSADAEYLRGHLPGAVFVDTETALAAPAAPEAGRHPLPSPEDFAAAMSAAGIGDSTTVVAYDDAGGVMAARLVWMLRATGHRAALLDGGLDAFPTEDLERHRAVLPAAEFTPVPWPREALADIDEATHGPLVVDARDRTRYAGQAPDPVDPRSGHIPGAVNVPCREHLREDRTLQPVQELRARFLAAGVTDATWMISYCGSGVTACHNLLVAEQAGLGTGRLFPGSWSQYSHTDRPVETSSSS</sequence>
<protein>
    <submittedName>
        <fullName evidence="4">Sulfurtransferase</fullName>
    </submittedName>
</protein>
<feature type="domain" description="Rhodanese" evidence="3">
    <location>
        <begin position="13"/>
        <end position="130"/>
    </location>
</feature>
<dbReference type="SMART" id="SM00450">
    <property type="entry name" value="RHOD"/>
    <property type="match status" value="2"/>
</dbReference>
<dbReference type="InterPro" id="IPR045078">
    <property type="entry name" value="TST/MPST-like"/>
</dbReference>
<evidence type="ECO:0000313" key="4">
    <source>
        <dbReference type="EMBL" id="RLY93764.1"/>
    </source>
</evidence>
<organism evidence="4 5">
    <name type="scientific">Kocuria tytonicola</name>
    <dbReference type="NCBI Taxonomy" id="2055946"/>
    <lineage>
        <taxon>Bacteria</taxon>
        <taxon>Bacillati</taxon>
        <taxon>Actinomycetota</taxon>
        <taxon>Actinomycetes</taxon>
        <taxon>Micrococcales</taxon>
        <taxon>Micrococcaceae</taxon>
        <taxon>Kocuria</taxon>
    </lineage>
</organism>
<dbReference type="SUPFAM" id="SSF52821">
    <property type="entry name" value="Rhodanese/Cell cycle control phosphatase"/>
    <property type="match status" value="2"/>
</dbReference>
<dbReference type="RefSeq" id="WP_121863809.1">
    <property type="nucleotide sequence ID" value="NZ_RDEX01000001.1"/>
</dbReference>
<dbReference type="EMBL" id="RDEX01000001">
    <property type="protein sequence ID" value="RLY93764.1"/>
    <property type="molecule type" value="Genomic_DNA"/>
</dbReference>
<gene>
    <name evidence="4" type="ORF">EAE32_00450</name>
</gene>
<dbReference type="Pfam" id="PF00581">
    <property type="entry name" value="Rhodanese"/>
    <property type="match status" value="2"/>
</dbReference>
<proteinExistence type="predicted"/>
<comment type="caution">
    <text evidence="4">The sequence shown here is derived from an EMBL/GenBank/DDBJ whole genome shotgun (WGS) entry which is preliminary data.</text>
</comment>
<dbReference type="CDD" id="cd01449">
    <property type="entry name" value="TST_Repeat_2"/>
    <property type="match status" value="1"/>
</dbReference>
<dbReference type="InterPro" id="IPR001763">
    <property type="entry name" value="Rhodanese-like_dom"/>
</dbReference>